<dbReference type="EMBL" id="JAULSO010000003">
    <property type="protein sequence ID" value="KAK3686142.1"/>
    <property type="molecule type" value="Genomic_DNA"/>
</dbReference>
<keyword evidence="2" id="KW-0732">Signal</keyword>
<dbReference type="AlphaFoldDB" id="A0AAE0X706"/>
<dbReference type="Proteomes" id="UP001270362">
    <property type="component" value="Unassembled WGS sequence"/>
</dbReference>
<reference evidence="3" key="1">
    <citation type="journal article" date="2023" name="Mol. Phylogenet. Evol.">
        <title>Genome-scale phylogeny and comparative genomics of the fungal order Sordariales.</title>
        <authorList>
            <person name="Hensen N."/>
            <person name="Bonometti L."/>
            <person name="Westerberg I."/>
            <person name="Brannstrom I.O."/>
            <person name="Guillou S."/>
            <person name="Cros-Aarteil S."/>
            <person name="Calhoun S."/>
            <person name="Haridas S."/>
            <person name="Kuo A."/>
            <person name="Mondo S."/>
            <person name="Pangilinan J."/>
            <person name="Riley R."/>
            <person name="LaButti K."/>
            <person name="Andreopoulos B."/>
            <person name="Lipzen A."/>
            <person name="Chen C."/>
            <person name="Yan M."/>
            <person name="Daum C."/>
            <person name="Ng V."/>
            <person name="Clum A."/>
            <person name="Steindorff A."/>
            <person name="Ohm R.A."/>
            <person name="Martin F."/>
            <person name="Silar P."/>
            <person name="Natvig D.O."/>
            <person name="Lalanne C."/>
            <person name="Gautier V."/>
            <person name="Ament-Velasquez S.L."/>
            <person name="Kruys A."/>
            <person name="Hutchinson M.I."/>
            <person name="Powell A.J."/>
            <person name="Barry K."/>
            <person name="Miller A.N."/>
            <person name="Grigoriev I.V."/>
            <person name="Debuchy R."/>
            <person name="Gladieux P."/>
            <person name="Hiltunen Thoren M."/>
            <person name="Johannesson H."/>
        </authorList>
    </citation>
    <scope>NUCLEOTIDE SEQUENCE</scope>
    <source>
        <strain evidence="3">CBS 314.62</strain>
    </source>
</reference>
<feature type="signal peptide" evidence="2">
    <location>
        <begin position="1"/>
        <end position="21"/>
    </location>
</feature>
<feature type="region of interest" description="Disordered" evidence="1">
    <location>
        <begin position="188"/>
        <end position="210"/>
    </location>
</feature>
<keyword evidence="4" id="KW-1185">Reference proteome</keyword>
<evidence type="ECO:0000256" key="1">
    <source>
        <dbReference type="SAM" id="MobiDB-lite"/>
    </source>
</evidence>
<evidence type="ECO:0000313" key="4">
    <source>
        <dbReference type="Proteomes" id="UP001270362"/>
    </source>
</evidence>
<accession>A0AAE0X706</accession>
<reference evidence="3" key="2">
    <citation type="submission" date="2023-06" db="EMBL/GenBank/DDBJ databases">
        <authorList>
            <consortium name="Lawrence Berkeley National Laboratory"/>
            <person name="Haridas S."/>
            <person name="Hensen N."/>
            <person name="Bonometti L."/>
            <person name="Westerberg I."/>
            <person name="Brannstrom I.O."/>
            <person name="Guillou S."/>
            <person name="Cros-Aarteil S."/>
            <person name="Calhoun S."/>
            <person name="Kuo A."/>
            <person name="Mondo S."/>
            <person name="Pangilinan J."/>
            <person name="Riley R."/>
            <person name="Labutti K."/>
            <person name="Andreopoulos B."/>
            <person name="Lipzen A."/>
            <person name="Chen C."/>
            <person name="Yanf M."/>
            <person name="Daum C."/>
            <person name="Ng V."/>
            <person name="Clum A."/>
            <person name="Steindorff A."/>
            <person name="Ohm R."/>
            <person name="Martin F."/>
            <person name="Silar P."/>
            <person name="Natvig D."/>
            <person name="Lalanne C."/>
            <person name="Gautier V."/>
            <person name="Ament-Velasquez S.L."/>
            <person name="Kruys A."/>
            <person name="Hutchinson M.I."/>
            <person name="Powell A.J."/>
            <person name="Barry K."/>
            <person name="Miller A.N."/>
            <person name="Grigoriev I.V."/>
            <person name="Debuchy R."/>
            <person name="Gladieux P."/>
            <person name="Thoren M.H."/>
            <person name="Johannesson H."/>
        </authorList>
    </citation>
    <scope>NUCLEOTIDE SEQUENCE</scope>
    <source>
        <strain evidence="3">CBS 314.62</strain>
    </source>
</reference>
<evidence type="ECO:0000256" key="2">
    <source>
        <dbReference type="SAM" id="SignalP"/>
    </source>
</evidence>
<feature type="compositionally biased region" description="Basic and acidic residues" evidence="1">
    <location>
        <begin position="189"/>
        <end position="210"/>
    </location>
</feature>
<feature type="chain" id="PRO_5041926254" description="Cyanovirin-N domain-containing protein" evidence="2">
    <location>
        <begin position="22"/>
        <end position="210"/>
    </location>
</feature>
<evidence type="ECO:0000313" key="3">
    <source>
        <dbReference type="EMBL" id="KAK3686142.1"/>
    </source>
</evidence>
<organism evidence="3 4">
    <name type="scientific">Podospora appendiculata</name>
    <dbReference type="NCBI Taxonomy" id="314037"/>
    <lineage>
        <taxon>Eukaryota</taxon>
        <taxon>Fungi</taxon>
        <taxon>Dikarya</taxon>
        <taxon>Ascomycota</taxon>
        <taxon>Pezizomycotina</taxon>
        <taxon>Sordariomycetes</taxon>
        <taxon>Sordariomycetidae</taxon>
        <taxon>Sordariales</taxon>
        <taxon>Podosporaceae</taxon>
        <taxon>Podospora</taxon>
    </lineage>
</organism>
<proteinExistence type="predicted"/>
<name>A0AAE0X706_9PEZI</name>
<protein>
    <recommendedName>
        <fullName evidence="5">Cyanovirin-N domain-containing protein</fullName>
    </recommendedName>
</protein>
<gene>
    <name evidence="3" type="ORF">B0T22DRAFT_241844</name>
</gene>
<evidence type="ECO:0008006" key="5">
    <source>
        <dbReference type="Google" id="ProtNLM"/>
    </source>
</evidence>
<comment type="caution">
    <text evidence="3">The sequence shown here is derived from an EMBL/GenBank/DDBJ whole genome shotgun (WGS) entry which is preliminary data.</text>
</comment>
<sequence length="210" mass="23427">MGVLRAFCVLALVQAVIHVEGTVSTTWSPTTAQPAKITPFLFPAETPSGNLRRRQASNLKTCGFFDGVPAYSLTCETGQCHFTTWDRDPQTLLVKCCQTSSSCNYFTSCVDYEDVDPESHYPTNIRICSSGDPVCQTLTWPEITAVAYGCGESSATHTVDMYRRAALQLQLQQQLQLQGPYPRLPRQLHHQDQEAYHQEAHHQEEPSVSC</sequence>